<dbReference type="GO" id="GO:0005524">
    <property type="term" value="F:ATP binding"/>
    <property type="evidence" value="ECO:0007669"/>
    <property type="project" value="UniProtKB-KW"/>
</dbReference>
<evidence type="ECO:0000256" key="1">
    <source>
        <dbReference type="ARBA" id="ARBA00022448"/>
    </source>
</evidence>
<dbReference type="InterPro" id="IPR027417">
    <property type="entry name" value="P-loop_NTPase"/>
</dbReference>
<proteinExistence type="predicted"/>
<dbReference type="InterPro" id="IPR050153">
    <property type="entry name" value="Metal_Ion_Import_ABC"/>
</dbReference>
<keyword evidence="2" id="KW-0547">Nucleotide-binding</keyword>
<dbReference type="PROSITE" id="PS50893">
    <property type="entry name" value="ABC_TRANSPORTER_2"/>
    <property type="match status" value="1"/>
</dbReference>
<gene>
    <name evidence="5" type="ORF">F4561_005776</name>
</gene>
<evidence type="ECO:0000313" key="5">
    <source>
        <dbReference type="EMBL" id="MBB4934882.1"/>
    </source>
</evidence>
<dbReference type="Pfam" id="PF00005">
    <property type="entry name" value="ABC_tran"/>
    <property type="match status" value="1"/>
</dbReference>
<keyword evidence="1" id="KW-0813">Transport</keyword>
<dbReference type="InterPro" id="IPR003593">
    <property type="entry name" value="AAA+_ATPase"/>
</dbReference>
<keyword evidence="3" id="KW-0067">ATP-binding</keyword>
<dbReference type="RefSeq" id="WP_184584578.1">
    <property type="nucleotide sequence ID" value="NZ_JACHJT010000002.1"/>
</dbReference>
<reference evidence="5 6" key="1">
    <citation type="submission" date="2020-08" db="EMBL/GenBank/DDBJ databases">
        <title>Sequencing the genomes of 1000 actinobacteria strains.</title>
        <authorList>
            <person name="Klenk H.-P."/>
        </authorList>
    </citation>
    <scope>NUCLEOTIDE SEQUENCE [LARGE SCALE GENOMIC DNA]</scope>
    <source>
        <strain evidence="5 6">DSM 102030</strain>
    </source>
</reference>
<dbReference type="Proteomes" id="UP000523007">
    <property type="component" value="Unassembled WGS sequence"/>
</dbReference>
<dbReference type="InterPro" id="IPR017871">
    <property type="entry name" value="ABC_transporter-like_CS"/>
</dbReference>
<comment type="caution">
    <text evidence="5">The sequence shown here is derived from an EMBL/GenBank/DDBJ whole genome shotgun (WGS) entry which is preliminary data.</text>
</comment>
<accession>A0A7W7RN91</accession>
<feature type="domain" description="ABC transporter" evidence="4">
    <location>
        <begin position="10"/>
        <end position="241"/>
    </location>
</feature>
<keyword evidence="6" id="KW-1185">Reference proteome</keyword>
<evidence type="ECO:0000259" key="4">
    <source>
        <dbReference type="PROSITE" id="PS50893"/>
    </source>
</evidence>
<dbReference type="InterPro" id="IPR003439">
    <property type="entry name" value="ABC_transporter-like_ATP-bd"/>
</dbReference>
<evidence type="ECO:0000256" key="3">
    <source>
        <dbReference type="ARBA" id="ARBA00022840"/>
    </source>
</evidence>
<dbReference type="SUPFAM" id="SSF52540">
    <property type="entry name" value="P-loop containing nucleoside triphosphate hydrolases"/>
    <property type="match status" value="1"/>
</dbReference>
<dbReference type="Gene3D" id="3.40.50.300">
    <property type="entry name" value="P-loop containing nucleotide triphosphate hydrolases"/>
    <property type="match status" value="1"/>
</dbReference>
<dbReference type="EMBL" id="JACHJT010000002">
    <property type="protein sequence ID" value="MBB4934882.1"/>
    <property type="molecule type" value="Genomic_DNA"/>
</dbReference>
<name>A0A7W7RN91_9ACTN</name>
<sequence length="284" mass="29568">MTPAPPPPAVRITGADLGYGRAPVLSGVDLHIEPGGFIGAVGPSGSGKTTLIRALTGGCRLLRGGVSVFGAPVRHGRPSRDVGYVPQVGAADTSFPITVEQVALQGLGNGLRPWHTAGERHAARAILARLGLEPLARQAIAELSGGELQRAFLARALVRRPRLLLLDEPTSGVDLRTRHDVLHLLAELNAEGMTVVLTTHDLNFVATHLPRLVCLAGRVVADGPPEAVLHPPVLRATYGAEVRVIHDGNLVLVADPAPLLAGAGQEPAPAAAAVRGHEEPPWSV</sequence>
<organism evidence="5 6">
    <name type="scientific">Lipingzhangella halophila</name>
    <dbReference type="NCBI Taxonomy" id="1783352"/>
    <lineage>
        <taxon>Bacteria</taxon>
        <taxon>Bacillati</taxon>
        <taxon>Actinomycetota</taxon>
        <taxon>Actinomycetes</taxon>
        <taxon>Streptosporangiales</taxon>
        <taxon>Nocardiopsidaceae</taxon>
        <taxon>Lipingzhangella</taxon>
    </lineage>
</organism>
<dbReference type="PROSITE" id="PS00211">
    <property type="entry name" value="ABC_TRANSPORTER_1"/>
    <property type="match status" value="1"/>
</dbReference>
<dbReference type="PANTHER" id="PTHR42734">
    <property type="entry name" value="METAL TRANSPORT SYSTEM ATP-BINDING PROTEIN TM_0124-RELATED"/>
    <property type="match status" value="1"/>
</dbReference>
<evidence type="ECO:0000313" key="6">
    <source>
        <dbReference type="Proteomes" id="UP000523007"/>
    </source>
</evidence>
<protein>
    <submittedName>
        <fullName evidence="5">ABC-type Mn2+/Zn2+ transport system ATPase subunit</fullName>
    </submittedName>
</protein>
<evidence type="ECO:0000256" key="2">
    <source>
        <dbReference type="ARBA" id="ARBA00022741"/>
    </source>
</evidence>
<dbReference type="GO" id="GO:0016887">
    <property type="term" value="F:ATP hydrolysis activity"/>
    <property type="evidence" value="ECO:0007669"/>
    <property type="project" value="InterPro"/>
</dbReference>
<dbReference type="SMART" id="SM00382">
    <property type="entry name" value="AAA"/>
    <property type="match status" value="1"/>
</dbReference>
<dbReference type="AlphaFoldDB" id="A0A7W7RN91"/>